<keyword evidence="2" id="KW-0540">Nuclease</keyword>
<reference evidence="2 3" key="1">
    <citation type="submission" date="2024-09" db="EMBL/GenBank/DDBJ databases">
        <title>Floridaenema gen nov. (Aerosakkonemataceae, Aerosakkonematales ord. nov., Cyanobacteria) from benthic tropical and subtropical fresh waters, with the description of four new species.</title>
        <authorList>
            <person name="Moretto J.A."/>
            <person name="Berthold D.E."/>
            <person name="Lefler F.W."/>
            <person name="Huang I.-S."/>
            <person name="Laughinghouse H. IV."/>
        </authorList>
    </citation>
    <scope>NUCLEOTIDE SEQUENCE [LARGE SCALE GENOMIC DNA]</scope>
    <source>
        <strain evidence="2 3">BLCC-F154</strain>
    </source>
</reference>
<dbReference type="Proteomes" id="UP001576776">
    <property type="component" value="Unassembled WGS sequence"/>
</dbReference>
<dbReference type="EMBL" id="JBHFNS010000016">
    <property type="protein sequence ID" value="MFB2934063.1"/>
    <property type="molecule type" value="Genomic_DNA"/>
</dbReference>
<dbReference type="PANTHER" id="PTHR34107:SF2">
    <property type="entry name" value="SLL0888 PROTEIN"/>
    <property type="match status" value="1"/>
</dbReference>
<evidence type="ECO:0000313" key="2">
    <source>
        <dbReference type="EMBL" id="MFB2934063.1"/>
    </source>
</evidence>
<sequence length="211" mass="24073">MNNDLQTQKLLTFETFFTQYGNNPRYELADGELVDMEPTGLHETVSGKLATQIGIAITAEKLPWFIPRTCLIRPFTDVATARRSDIVVLDQTVLANEPLWQREPVITLGRSIKIVVEVVSTNWETDYARKVEEYAIFGIPEYWIVDYLGLGGVAFIGKPKQPTVTVCQLIEEDYTQQLFRLSEAFAQRSVSRIVSHLLKNLQLRLDDILPR</sequence>
<organism evidence="2 3">
    <name type="scientific">Floridaenema fluviatile BLCC-F154</name>
    <dbReference type="NCBI Taxonomy" id="3153640"/>
    <lineage>
        <taxon>Bacteria</taxon>
        <taxon>Bacillati</taxon>
        <taxon>Cyanobacteriota</taxon>
        <taxon>Cyanophyceae</taxon>
        <taxon>Oscillatoriophycideae</taxon>
        <taxon>Aerosakkonematales</taxon>
        <taxon>Aerosakkonemataceae</taxon>
        <taxon>Floridanema</taxon>
        <taxon>Floridanema fluviatile</taxon>
    </lineage>
</organism>
<keyword evidence="2" id="KW-0378">Hydrolase</keyword>
<name>A0ABV4Y7D8_9CYAN</name>
<comment type="caution">
    <text evidence="2">The sequence shown here is derived from an EMBL/GenBank/DDBJ whole genome shotgun (WGS) entry which is preliminary data.</text>
</comment>
<proteinExistence type="predicted"/>
<dbReference type="InterPro" id="IPR012296">
    <property type="entry name" value="Nuclease_put_TT1808"/>
</dbReference>
<dbReference type="PANTHER" id="PTHR34107">
    <property type="entry name" value="SLL0198 PROTEIN-RELATED"/>
    <property type="match status" value="1"/>
</dbReference>
<keyword evidence="3" id="KW-1185">Reference proteome</keyword>
<evidence type="ECO:0000313" key="3">
    <source>
        <dbReference type="Proteomes" id="UP001576776"/>
    </source>
</evidence>
<dbReference type="GO" id="GO:0004519">
    <property type="term" value="F:endonuclease activity"/>
    <property type="evidence" value="ECO:0007669"/>
    <property type="project" value="UniProtKB-KW"/>
</dbReference>
<dbReference type="Gene3D" id="3.90.1570.10">
    <property type="entry name" value="tt1808, chain A"/>
    <property type="match status" value="1"/>
</dbReference>
<dbReference type="SUPFAM" id="SSF52980">
    <property type="entry name" value="Restriction endonuclease-like"/>
    <property type="match status" value="1"/>
</dbReference>
<evidence type="ECO:0000259" key="1">
    <source>
        <dbReference type="Pfam" id="PF05685"/>
    </source>
</evidence>
<accession>A0ABV4Y7D8</accession>
<dbReference type="InterPro" id="IPR008538">
    <property type="entry name" value="Uma2"/>
</dbReference>
<keyword evidence="2" id="KW-0255">Endonuclease</keyword>
<dbReference type="InterPro" id="IPR011335">
    <property type="entry name" value="Restrct_endonuc-II-like"/>
</dbReference>
<gene>
    <name evidence="2" type="ORF">ACE1B6_02180</name>
</gene>
<dbReference type="RefSeq" id="WP_413255616.1">
    <property type="nucleotide sequence ID" value="NZ_JBHFNS010000016.1"/>
</dbReference>
<feature type="domain" description="Putative restriction endonuclease" evidence="1">
    <location>
        <begin position="14"/>
        <end position="179"/>
    </location>
</feature>
<dbReference type="Pfam" id="PF05685">
    <property type="entry name" value="Uma2"/>
    <property type="match status" value="1"/>
</dbReference>
<protein>
    <submittedName>
        <fullName evidence="2">Uma2 family endonuclease</fullName>
    </submittedName>
</protein>
<dbReference type="CDD" id="cd06260">
    <property type="entry name" value="DUF820-like"/>
    <property type="match status" value="1"/>
</dbReference>